<feature type="binding site" evidence="6">
    <location>
        <position position="156"/>
    </location>
    <ligand>
        <name>Zn(2+)</name>
        <dbReference type="ChEBI" id="CHEBI:29105"/>
    </ligand>
</feature>
<evidence type="ECO:0000256" key="2">
    <source>
        <dbReference type="ARBA" id="ARBA00012925"/>
    </source>
</evidence>
<evidence type="ECO:0000256" key="4">
    <source>
        <dbReference type="ARBA" id="ARBA00023239"/>
    </source>
</evidence>
<evidence type="ECO:0000256" key="5">
    <source>
        <dbReference type="ARBA" id="ARBA00048348"/>
    </source>
</evidence>
<dbReference type="InterPro" id="IPR001765">
    <property type="entry name" value="Carbonic_anhydrase"/>
</dbReference>
<feature type="binding site" evidence="6">
    <location>
        <position position="102"/>
    </location>
    <ligand>
        <name>Zn(2+)</name>
        <dbReference type="ChEBI" id="CHEBI:29105"/>
    </ligand>
</feature>
<keyword evidence="3 6" id="KW-0862">Zinc</keyword>
<dbReference type="PROSITE" id="PS51257">
    <property type="entry name" value="PROKAR_LIPOPROTEIN"/>
    <property type="match status" value="1"/>
</dbReference>
<dbReference type="CDD" id="cd03378">
    <property type="entry name" value="beta_CA_cladeC"/>
    <property type="match status" value="1"/>
</dbReference>
<dbReference type="SMART" id="SM00947">
    <property type="entry name" value="Pro_CA"/>
    <property type="match status" value="1"/>
</dbReference>
<comment type="catalytic activity">
    <reaction evidence="5">
        <text>hydrogencarbonate + H(+) = CO2 + H2O</text>
        <dbReference type="Rhea" id="RHEA:10748"/>
        <dbReference type="ChEBI" id="CHEBI:15377"/>
        <dbReference type="ChEBI" id="CHEBI:15378"/>
        <dbReference type="ChEBI" id="CHEBI:16526"/>
        <dbReference type="ChEBI" id="CHEBI:17544"/>
        <dbReference type="EC" id="4.2.1.1"/>
    </reaction>
</comment>
<comment type="caution">
    <text evidence="7">The sequence shown here is derived from an EMBL/GenBank/DDBJ whole genome shotgun (WGS) entry which is preliminary data.</text>
</comment>
<dbReference type="AlphaFoldDB" id="A0A0L6W4B9"/>
<comment type="cofactor">
    <cofactor evidence="6">
        <name>Zn(2+)</name>
        <dbReference type="ChEBI" id="CHEBI:29105"/>
    </cofactor>
    <text evidence="6">Binds 1 zinc ion per subunit.</text>
</comment>
<dbReference type="GO" id="GO:0004089">
    <property type="term" value="F:carbonate dehydratase activity"/>
    <property type="evidence" value="ECO:0007669"/>
    <property type="project" value="UniProtKB-EC"/>
</dbReference>
<dbReference type="PROSITE" id="PS00704">
    <property type="entry name" value="PROK_CO2_ANHYDRASE_1"/>
    <property type="match status" value="1"/>
</dbReference>
<comment type="similarity">
    <text evidence="1">Belongs to the beta-class carbonic anhydrase family.</text>
</comment>
<accession>A0A0L6W4B9</accession>
<gene>
    <name evidence="7" type="ORF">Tfer_0947</name>
</gene>
<dbReference type="Proteomes" id="UP000037175">
    <property type="component" value="Unassembled WGS sequence"/>
</dbReference>
<dbReference type="EC" id="4.2.1.1" evidence="2"/>
<organism evidence="7 8">
    <name type="scientific">Thermincola ferriacetica</name>
    <dbReference type="NCBI Taxonomy" id="281456"/>
    <lineage>
        <taxon>Bacteria</taxon>
        <taxon>Bacillati</taxon>
        <taxon>Bacillota</taxon>
        <taxon>Clostridia</taxon>
        <taxon>Eubacteriales</taxon>
        <taxon>Thermincolaceae</taxon>
        <taxon>Thermincola</taxon>
    </lineage>
</organism>
<dbReference type="EMBL" id="LGTE01000004">
    <property type="protein sequence ID" value="KNZ70385.1"/>
    <property type="molecule type" value="Genomic_DNA"/>
</dbReference>
<keyword evidence="8" id="KW-1185">Reference proteome</keyword>
<evidence type="ECO:0000256" key="3">
    <source>
        <dbReference type="ARBA" id="ARBA00022833"/>
    </source>
</evidence>
<dbReference type="InterPro" id="IPR036874">
    <property type="entry name" value="Carbonic_anhydrase_sf"/>
</dbReference>
<sequence length="250" mass="26801" precursor="true">MQGGKTLRYILAILLIVAVAVVSGCAVQQQTAAPTTEKEKAAPELYTRGEVKTAEEAKQLLVEGNQRYVTGKVLNDDLSSSKREDLVKKGQHPFATILTCSDSRVSPEILFDQGLGDVFIIRTAGNVVEPVDIGSIEYGVEHLHTPVLVVMGHSNCGAVKATVEAVEKGDKMEGNIGAILTKIKPSVDKVKAAGASGDDLFKNAENENIKAVIAEIEAKSPVVKELVEQGKLKILGAKYHLDTGQVEWLE</sequence>
<name>A0A0L6W4B9_9FIRM</name>
<dbReference type="PATRIC" id="fig|281456.6.peg.1007"/>
<dbReference type="Gene3D" id="3.40.1050.10">
    <property type="entry name" value="Carbonic anhydrase"/>
    <property type="match status" value="1"/>
</dbReference>
<keyword evidence="4" id="KW-0456">Lyase</keyword>
<dbReference type="PANTHER" id="PTHR11002">
    <property type="entry name" value="CARBONIC ANHYDRASE"/>
    <property type="match status" value="1"/>
</dbReference>
<dbReference type="InterPro" id="IPR015892">
    <property type="entry name" value="Carbonic_anhydrase_CS"/>
</dbReference>
<keyword evidence="6" id="KW-0479">Metal-binding</keyword>
<dbReference type="PANTHER" id="PTHR11002:SF79">
    <property type="entry name" value="CARBONIC ANHYDRASE 2"/>
    <property type="match status" value="1"/>
</dbReference>
<reference evidence="8" key="1">
    <citation type="submission" date="2015-07" db="EMBL/GenBank/DDBJ databases">
        <title>Complete Genome of Thermincola ferriacetica strain Z-0001T.</title>
        <authorList>
            <person name="Lusk B."/>
            <person name="Badalamenti J.P."/>
            <person name="Parameswaran P."/>
            <person name="Bond D.R."/>
            <person name="Torres C.I."/>
        </authorList>
    </citation>
    <scope>NUCLEOTIDE SEQUENCE [LARGE SCALE GENOMIC DNA]</scope>
    <source>
        <strain evidence="8">Z-0001</strain>
    </source>
</reference>
<proteinExistence type="inferred from homology"/>
<evidence type="ECO:0000313" key="7">
    <source>
        <dbReference type="EMBL" id="KNZ70385.1"/>
    </source>
</evidence>
<dbReference type="GO" id="GO:0015976">
    <property type="term" value="P:carbon utilization"/>
    <property type="evidence" value="ECO:0007669"/>
    <property type="project" value="InterPro"/>
</dbReference>
<evidence type="ECO:0000256" key="6">
    <source>
        <dbReference type="PIRSR" id="PIRSR601765-1"/>
    </source>
</evidence>
<dbReference type="GO" id="GO:0008270">
    <property type="term" value="F:zinc ion binding"/>
    <property type="evidence" value="ECO:0007669"/>
    <property type="project" value="InterPro"/>
</dbReference>
<evidence type="ECO:0000256" key="1">
    <source>
        <dbReference type="ARBA" id="ARBA00006217"/>
    </source>
</evidence>
<dbReference type="SUPFAM" id="SSF53056">
    <property type="entry name" value="beta-carbonic anhydrase, cab"/>
    <property type="match status" value="1"/>
</dbReference>
<feature type="binding site" evidence="6">
    <location>
        <position position="153"/>
    </location>
    <ligand>
        <name>Zn(2+)</name>
        <dbReference type="ChEBI" id="CHEBI:29105"/>
    </ligand>
</feature>
<feature type="binding site" evidence="6">
    <location>
        <position position="100"/>
    </location>
    <ligand>
        <name>Zn(2+)</name>
        <dbReference type="ChEBI" id="CHEBI:29105"/>
    </ligand>
</feature>
<evidence type="ECO:0000313" key="8">
    <source>
        <dbReference type="Proteomes" id="UP000037175"/>
    </source>
</evidence>
<protein>
    <recommendedName>
        <fullName evidence="2">carbonic anhydrase</fullName>
        <ecNumber evidence="2">4.2.1.1</ecNumber>
    </recommendedName>
</protein>
<dbReference type="Pfam" id="PF00484">
    <property type="entry name" value="Pro_CA"/>
    <property type="match status" value="1"/>
</dbReference>